<proteinExistence type="inferred from homology"/>
<organism evidence="9 10">
    <name type="scientific">Sanguibacter inulinus</name>
    <dbReference type="NCBI Taxonomy" id="60922"/>
    <lineage>
        <taxon>Bacteria</taxon>
        <taxon>Bacillati</taxon>
        <taxon>Actinomycetota</taxon>
        <taxon>Actinomycetes</taxon>
        <taxon>Micrococcales</taxon>
        <taxon>Sanguibacteraceae</taxon>
        <taxon>Sanguibacter</taxon>
    </lineage>
</organism>
<dbReference type="InterPro" id="IPR013189">
    <property type="entry name" value="Glyco_hydro_32_C"/>
</dbReference>
<accession>A0A853EV02</accession>
<dbReference type="PANTHER" id="PTHR43101">
    <property type="entry name" value="BETA-FRUCTOSIDASE"/>
    <property type="match status" value="1"/>
</dbReference>
<feature type="region of interest" description="Disordered" evidence="6">
    <location>
        <begin position="1"/>
        <end position="48"/>
    </location>
</feature>
<keyword evidence="3 5" id="KW-0378">Hydrolase</keyword>
<feature type="compositionally biased region" description="Pro residues" evidence="6">
    <location>
        <begin position="9"/>
        <end position="18"/>
    </location>
</feature>
<dbReference type="EC" id="3.2.1.26" evidence="2"/>
<dbReference type="InterPro" id="IPR013148">
    <property type="entry name" value="Glyco_hydro_32_N"/>
</dbReference>
<dbReference type="CDD" id="cd08996">
    <property type="entry name" value="GH32_FFase"/>
    <property type="match status" value="1"/>
</dbReference>
<dbReference type="InterPro" id="IPR051214">
    <property type="entry name" value="GH32_Enzymes"/>
</dbReference>
<evidence type="ECO:0000313" key="10">
    <source>
        <dbReference type="Proteomes" id="UP000561011"/>
    </source>
</evidence>
<feature type="domain" description="Glycosyl hydrolase family 32 C-terminal" evidence="8">
    <location>
        <begin position="389"/>
        <end position="543"/>
    </location>
</feature>
<dbReference type="Pfam" id="PF08244">
    <property type="entry name" value="Glyco_hydro_32C"/>
    <property type="match status" value="1"/>
</dbReference>
<evidence type="ECO:0000256" key="6">
    <source>
        <dbReference type="SAM" id="MobiDB-lite"/>
    </source>
</evidence>
<dbReference type="SUPFAM" id="SSF49899">
    <property type="entry name" value="Concanavalin A-like lectins/glucanases"/>
    <property type="match status" value="1"/>
</dbReference>
<dbReference type="Proteomes" id="UP000561011">
    <property type="component" value="Unassembled WGS sequence"/>
</dbReference>
<protein>
    <recommendedName>
        <fullName evidence="2">beta-fructofuranosidase</fullName>
        <ecNumber evidence="2">3.2.1.26</ecNumber>
    </recommendedName>
</protein>
<dbReference type="InterPro" id="IPR013320">
    <property type="entry name" value="ConA-like_dom_sf"/>
</dbReference>
<comment type="caution">
    <text evidence="9">The sequence shown here is derived from an EMBL/GenBank/DDBJ whole genome shotgun (WGS) entry which is preliminary data.</text>
</comment>
<dbReference type="Gene3D" id="2.115.10.20">
    <property type="entry name" value="Glycosyl hydrolase domain, family 43"/>
    <property type="match status" value="1"/>
</dbReference>
<feature type="domain" description="Glycosyl hydrolase family 32 N-terminal" evidence="7">
    <location>
        <begin position="75"/>
        <end position="386"/>
    </location>
</feature>
<dbReference type="AlphaFoldDB" id="A0A853EV02"/>
<evidence type="ECO:0000313" key="9">
    <source>
        <dbReference type="EMBL" id="NYS92748.1"/>
    </source>
</evidence>
<dbReference type="EMBL" id="JACBYE010000007">
    <property type="protein sequence ID" value="NYS92748.1"/>
    <property type="molecule type" value="Genomic_DNA"/>
</dbReference>
<keyword evidence="10" id="KW-1185">Reference proteome</keyword>
<dbReference type="SMART" id="SM00640">
    <property type="entry name" value="Glyco_32"/>
    <property type="match status" value="1"/>
</dbReference>
<dbReference type="InterPro" id="IPR001362">
    <property type="entry name" value="Glyco_hydro_32"/>
</dbReference>
<sequence>MRPHAPAAAPAPPAPLAPPGLRASAPAPPLQAETGRHDEDHHDTTWSPELSETIALSGADLVTRAESDRHRPRFHFTSPAGWLNDANGVSQRDGVYHLFYQYNPVEARHHRIHWGHATSTDLVTWEDAPIALEPGGPDAPDSDGCWSGVLVDDDGVPTIVYSARRGESESAAIAVGSADLRTWTKDPANPVIAGPPADLDTVAFRDHSVWREDGRWRQLIGSGLRGQGGTALLYESDDLRSWRYVGPLVVGDASDPAPGAPDWTGTMWECVDLFEVPAGRAELPPERGHALVFSAWDEGVTHHPLYLLGRYEGDTFTPAALRRLDYGGRYFYAPQSTTDDHGRRVMFGWLQEGRSDDAAAAAGWSGVMSLPRDVSAGADGELVSAPVREVEALRRDHVVVEPRPGTTVLDPTRVDGRQCDLVLTVTLAPGAWVELAVLVSEESGEQTVVRLDRPQDPDLDLDLVLDRSAASVDPGVDATPRSGPVPHEDGAVTLRVLVDRSALEVFANGRALTARSYPEDPGADGLVLRSSPEAQVSSIDAWSMADIWSGPRELRPR</sequence>
<evidence type="ECO:0000256" key="4">
    <source>
        <dbReference type="ARBA" id="ARBA00023295"/>
    </source>
</evidence>
<evidence type="ECO:0000256" key="2">
    <source>
        <dbReference type="ARBA" id="ARBA00012758"/>
    </source>
</evidence>
<evidence type="ECO:0000256" key="1">
    <source>
        <dbReference type="ARBA" id="ARBA00009902"/>
    </source>
</evidence>
<dbReference type="RefSeq" id="WP_179912548.1">
    <property type="nucleotide sequence ID" value="NZ_JACBYE010000007.1"/>
</dbReference>
<dbReference type="SUPFAM" id="SSF75005">
    <property type="entry name" value="Arabinanase/levansucrase/invertase"/>
    <property type="match status" value="1"/>
</dbReference>
<evidence type="ECO:0000259" key="7">
    <source>
        <dbReference type="Pfam" id="PF00251"/>
    </source>
</evidence>
<evidence type="ECO:0000256" key="5">
    <source>
        <dbReference type="RuleBase" id="RU362110"/>
    </source>
</evidence>
<reference evidence="9 10" key="1">
    <citation type="submission" date="2020-07" db="EMBL/GenBank/DDBJ databases">
        <title>MOT database genomes.</title>
        <authorList>
            <person name="Joseph S."/>
            <person name="Aduse-Opoku J."/>
            <person name="Hashim A."/>
            <person name="Wade W."/>
            <person name="Curtis M."/>
        </authorList>
    </citation>
    <scope>NUCLEOTIDE SEQUENCE [LARGE SCALE GENOMIC DNA]</scope>
    <source>
        <strain evidence="9 10">DSM 100099</strain>
    </source>
</reference>
<dbReference type="GO" id="GO:0004564">
    <property type="term" value="F:beta-fructofuranosidase activity"/>
    <property type="evidence" value="ECO:0007669"/>
    <property type="project" value="UniProtKB-EC"/>
</dbReference>
<comment type="similarity">
    <text evidence="1 5">Belongs to the glycosyl hydrolase 32 family.</text>
</comment>
<name>A0A853EV02_9MICO</name>
<dbReference type="GO" id="GO:0005975">
    <property type="term" value="P:carbohydrate metabolic process"/>
    <property type="evidence" value="ECO:0007669"/>
    <property type="project" value="InterPro"/>
</dbReference>
<dbReference type="Gene3D" id="2.60.120.560">
    <property type="entry name" value="Exo-inulinase, domain 1"/>
    <property type="match status" value="1"/>
</dbReference>
<dbReference type="PANTHER" id="PTHR43101:SF1">
    <property type="entry name" value="BETA-FRUCTOSIDASE"/>
    <property type="match status" value="1"/>
</dbReference>
<dbReference type="InterPro" id="IPR023296">
    <property type="entry name" value="Glyco_hydro_beta-prop_sf"/>
</dbReference>
<dbReference type="Pfam" id="PF00251">
    <property type="entry name" value="Glyco_hydro_32N"/>
    <property type="match status" value="1"/>
</dbReference>
<evidence type="ECO:0000256" key="3">
    <source>
        <dbReference type="ARBA" id="ARBA00022801"/>
    </source>
</evidence>
<keyword evidence="4 5" id="KW-0326">Glycosidase</keyword>
<gene>
    <name evidence="9" type="ORF">HZZ10_04295</name>
</gene>
<feature type="compositionally biased region" description="Basic and acidic residues" evidence="6">
    <location>
        <begin position="34"/>
        <end position="44"/>
    </location>
</feature>
<evidence type="ECO:0000259" key="8">
    <source>
        <dbReference type="Pfam" id="PF08244"/>
    </source>
</evidence>